<evidence type="ECO:0000313" key="6">
    <source>
        <dbReference type="Proteomes" id="UP000590542"/>
    </source>
</evidence>
<dbReference type="Pfam" id="PF07687">
    <property type="entry name" value="M20_dimer"/>
    <property type="match status" value="1"/>
</dbReference>
<sequence length="445" mass="49523">MKEGNELLNKFKENLSELIRYRSISTDSSSKNDIDKTSTALASMFKKNGFKTKVLYGKTTNPYVFAEYKIGSSKKTVLIYGHYDVMPSGDENSWKSKPFELTERSGRLFGRGSVDNKGQLLIHLTAISDLIKSKKICCNVKFLVEGNEETGNIEIADLIKRNKELLSCDYVLISDGELCGNKPTIEAGFRGGGNVKITYTTAKCDVHSGLYGGAIPNPAHELSILISKFYDKNNKVAIPGFYEGADKISLEEIRNNKSLKFSLSKLNDLTGIKILKTEKGIDYFTQVGLRPMLTVSGLKSGYIGEGFNNIVPCSAEARVNFRLVSSQDPKNIISSFLKFVKKNTPSYVKYKVEVDNTFSAIKLNIKSKLVIELKSILEEVYESKAVFVFVGGSVPVVNFFRDILNVEVVSIPFGNEDCNMHGLNENFDLKLVEKALKVSKDIFSK</sequence>
<dbReference type="Proteomes" id="UP000590542">
    <property type="component" value="Unassembled WGS sequence"/>
</dbReference>
<dbReference type="InterPro" id="IPR002933">
    <property type="entry name" value="Peptidase_M20"/>
</dbReference>
<dbReference type="AlphaFoldDB" id="A0A7X9E707"/>
<gene>
    <name evidence="5" type="ORF">GYA37_02425</name>
</gene>
<keyword evidence="2" id="KW-0479">Metal-binding</keyword>
<dbReference type="Gene3D" id="3.30.70.360">
    <property type="match status" value="1"/>
</dbReference>
<name>A0A7X9E707_UNCKA</name>
<dbReference type="GO" id="GO:0046872">
    <property type="term" value="F:metal ion binding"/>
    <property type="evidence" value="ECO:0007669"/>
    <property type="project" value="UniProtKB-KW"/>
</dbReference>
<feature type="domain" description="Peptidase M20 dimerisation" evidence="4">
    <location>
        <begin position="194"/>
        <end position="347"/>
    </location>
</feature>
<reference evidence="5 6" key="1">
    <citation type="journal article" date="2020" name="Biotechnol. Biofuels">
        <title>New insights from the biogas microbiome by comprehensive genome-resolved metagenomics of nearly 1600 species originating from multiple anaerobic digesters.</title>
        <authorList>
            <person name="Campanaro S."/>
            <person name="Treu L."/>
            <person name="Rodriguez-R L.M."/>
            <person name="Kovalovszki A."/>
            <person name="Ziels R.M."/>
            <person name="Maus I."/>
            <person name="Zhu X."/>
            <person name="Kougias P.G."/>
            <person name="Basile A."/>
            <person name="Luo G."/>
            <person name="Schluter A."/>
            <person name="Konstantinidis K.T."/>
            <person name="Angelidaki I."/>
        </authorList>
    </citation>
    <scope>NUCLEOTIDE SEQUENCE [LARGE SCALE GENOMIC DNA]</scope>
    <source>
        <strain evidence="5">AS27yjCOA_202</strain>
    </source>
</reference>
<dbReference type="Pfam" id="PF01546">
    <property type="entry name" value="Peptidase_M20"/>
    <property type="match status" value="1"/>
</dbReference>
<organism evidence="5 6">
    <name type="scientific">candidate division WWE3 bacterium</name>
    <dbReference type="NCBI Taxonomy" id="2053526"/>
    <lineage>
        <taxon>Bacteria</taxon>
        <taxon>Katanobacteria</taxon>
    </lineage>
</organism>
<dbReference type="InterPro" id="IPR051458">
    <property type="entry name" value="Cyt/Met_Dipeptidase"/>
</dbReference>
<dbReference type="PANTHER" id="PTHR43270:SF8">
    <property type="entry name" value="DI- AND TRIPEPTIDASE DUG2-RELATED"/>
    <property type="match status" value="1"/>
</dbReference>
<dbReference type="InterPro" id="IPR001261">
    <property type="entry name" value="ArgE/DapE_CS"/>
</dbReference>
<keyword evidence="1" id="KW-0645">Protease</keyword>
<dbReference type="PANTHER" id="PTHR43270">
    <property type="entry name" value="BETA-ALA-HIS DIPEPTIDASE"/>
    <property type="match status" value="1"/>
</dbReference>
<evidence type="ECO:0000256" key="2">
    <source>
        <dbReference type="ARBA" id="ARBA00022723"/>
    </source>
</evidence>
<evidence type="ECO:0000313" key="5">
    <source>
        <dbReference type="EMBL" id="NMB91681.1"/>
    </source>
</evidence>
<dbReference type="EMBL" id="JAAZNV010000007">
    <property type="protein sequence ID" value="NMB91681.1"/>
    <property type="molecule type" value="Genomic_DNA"/>
</dbReference>
<evidence type="ECO:0000256" key="3">
    <source>
        <dbReference type="ARBA" id="ARBA00022801"/>
    </source>
</evidence>
<keyword evidence="3" id="KW-0378">Hydrolase</keyword>
<dbReference type="PROSITE" id="PS00759">
    <property type="entry name" value="ARGE_DAPE_CPG2_2"/>
    <property type="match status" value="1"/>
</dbReference>
<dbReference type="GO" id="GO:0008233">
    <property type="term" value="F:peptidase activity"/>
    <property type="evidence" value="ECO:0007669"/>
    <property type="project" value="UniProtKB-KW"/>
</dbReference>
<dbReference type="SUPFAM" id="SSF53187">
    <property type="entry name" value="Zn-dependent exopeptidases"/>
    <property type="match status" value="1"/>
</dbReference>
<dbReference type="Gene3D" id="3.40.630.10">
    <property type="entry name" value="Zn peptidases"/>
    <property type="match status" value="1"/>
</dbReference>
<accession>A0A7X9E707</accession>
<protein>
    <submittedName>
        <fullName evidence="5">M20 family dipeptidase</fullName>
    </submittedName>
</protein>
<evidence type="ECO:0000256" key="1">
    <source>
        <dbReference type="ARBA" id="ARBA00022670"/>
    </source>
</evidence>
<evidence type="ECO:0000259" key="4">
    <source>
        <dbReference type="Pfam" id="PF07687"/>
    </source>
</evidence>
<dbReference type="InterPro" id="IPR011650">
    <property type="entry name" value="Peptidase_M20_dimer"/>
</dbReference>
<dbReference type="GO" id="GO:0006508">
    <property type="term" value="P:proteolysis"/>
    <property type="evidence" value="ECO:0007669"/>
    <property type="project" value="UniProtKB-KW"/>
</dbReference>
<proteinExistence type="predicted"/>
<comment type="caution">
    <text evidence="5">The sequence shown here is derived from an EMBL/GenBank/DDBJ whole genome shotgun (WGS) entry which is preliminary data.</text>
</comment>